<dbReference type="PROSITE" id="PS51778">
    <property type="entry name" value="VAST"/>
    <property type="match status" value="1"/>
</dbReference>
<dbReference type="SMART" id="SM00568">
    <property type="entry name" value="GRAM"/>
    <property type="match status" value="1"/>
</dbReference>
<dbReference type="KEGG" id="gtr:GLOTRDRAFT_67629"/>
<feature type="compositionally biased region" description="Acidic residues" evidence="6">
    <location>
        <begin position="67"/>
        <end position="93"/>
    </location>
</feature>
<feature type="transmembrane region" description="Helical" evidence="7">
    <location>
        <begin position="527"/>
        <end position="546"/>
    </location>
</feature>
<gene>
    <name evidence="9" type="ORF">GLOTRDRAFT_67629</name>
</gene>
<dbReference type="InterPro" id="IPR031968">
    <property type="entry name" value="VASt"/>
</dbReference>
<dbReference type="OMA" id="CELRDEM"/>
<dbReference type="RefSeq" id="XP_007860674.1">
    <property type="nucleotide sequence ID" value="XM_007862483.1"/>
</dbReference>
<dbReference type="PANTHER" id="PTHR23319:SF4">
    <property type="entry name" value="GRAM DOMAIN CONTAINING 1B, ISOFORM E"/>
    <property type="match status" value="1"/>
</dbReference>
<evidence type="ECO:0000256" key="3">
    <source>
        <dbReference type="ARBA" id="ARBA00022692"/>
    </source>
</evidence>
<keyword evidence="4 7" id="KW-1133">Transmembrane helix</keyword>
<dbReference type="GO" id="GO:0032934">
    <property type="term" value="F:sterol binding"/>
    <property type="evidence" value="ECO:0007669"/>
    <property type="project" value="TreeGrafter"/>
</dbReference>
<dbReference type="eggNOG" id="KOG1032">
    <property type="taxonomic scope" value="Eukaryota"/>
</dbReference>
<dbReference type="InterPro" id="IPR051482">
    <property type="entry name" value="Cholesterol_transport"/>
</dbReference>
<dbReference type="GO" id="GO:0005789">
    <property type="term" value="C:endoplasmic reticulum membrane"/>
    <property type="evidence" value="ECO:0007669"/>
    <property type="project" value="TreeGrafter"/>
</dbReference>
<dbReference type="InterPro" id="IPR011993">
    <property type="entry name" value="PH-like_dom_sf"/>
</dbReference>
<feature type="compositionally biased region" description="Low complexity" evidence="6">
    <location>
        <begin position="15"/>
        <end position="25"/>
    </location>
</feature>
<dbReference type="PANTHER" id="PTHR23319">
    <property type="entry name" value="GRAM DOMAIN CONTAINING 1B, ISOFORM E"/>
    <property type="match status" value="1"/>
</dbReference>
<comment type="similarity">
    <text evidence="2">Belongs to the YSP2 family.</text>
</comment>
<feature type="region of interest" description="Disordered" evidence="6">
    <location>
        <begin position="1"/>
        <end position="94"/>
    </location>
</feature>
<dbReference type="Pfam" id="PF02893">
    <property type="entry name" value="GRAM"/>
    <property type="match status" value="1"/>
</dbReference>
<keyword evidence="10" id="KW-1185">Reference proteome</keyword>
<evidence type="ECO:0000256" key="6">
    <source>
        <dbReference type="SAM" id="MobiDB-lite"/>
    </source>
</evidence>
<dbReference type="Pfam" id="PF16016">
    <property type="entry name" value="VASt"/>
    <property type="match status" value="1"/>
</dbReference>
<evidence type="ECO:0000256" key="7">
    <source>
        <dbReference type="SAM" id="Phobius"/>
    </source>
</evidence>
<dbReference type="AlphaFoldDB" id="S7S317"/>
<feature type="region of interest" description="Disordered" evidence="6">
    <location>
        <begin position="460"/>
        <end position="484"/>
    </location>
</feature>
<evidence type="ECO:0000256" key="5">
    <source>
        <dbReference type="ARBA" id="ARBA00023136"/>
    </source>
</evidence>
<name>S7S317_GLOTA</name>
<dbReference type="Gene3D" id="2.30.29.30">
    <property type="entry name" value="Pleckstrin-homology domain (PH domain)/Phosphotyrosine-binding domain (PTB)"/>
    <property type="match status" value="1"/>
</dbReference>
<sequence length="625" mass="69044">MKSSSSTSLAKPRSQSDLGSSVSGSPTRTRGAPNKKGRTKSRSRNTSLGSDPRMEGSANGDAHSGQDSDDLFDSGSDEDLSDEESDDLGDDDIPVTGFAVASNKRNADFHELFPTIPEGDYLIDDYGCALQREILIQGRLYISENHVCFHANIFGWITDLCIPMYEITSLEKKMTAFVIPNAIQINTRTAKYTFASFLSRDTTFDVIFNIWRLARPEDWSMGDRSARPSLEGAGQAGDAVVPAGAKGKIKAARKVTQCACLKNGDHYTETAMDTVLPGTPEKIYNLMFASGFVKEFMVQDQKLQDIQISDWTPIPDNPKCLARNMSYIKPLSGGLGPKQTKCELRDETMHCDFDDYVVMLTTTRTPDVPSGNVFSVKTKTCLMWASNVSTRIIVTSQVEWTGRSFIKGIIEKSCLEGQKTYHAELDAAIRRYISEHQSEFVPEGVDPAAAIAEAEDELVESSVSATPGQERTSTDSARKSRASSGNQRGLQWAWDTFEGAYKVGKQSAVGAIELIKDAWDQSSTTTILYFIIIFLVISNIYSLIIVGKREDVGRRKEMKRTEEREKWVQGVVTTLWEELAASRSGGAPTIRASDDWRGEVADINKALDVLELRVQNLRGSLKDLD</sequence>
<dbReference type="GeneID" id="19307813"/>
<dbReference type="GO" id="GO:0140268">
    <property type="term" value="C:endoplasmic reticulum-plasma membrane contact site"/>
    <property type="evidence" value="ECO:0007669"/>
    <property type="project" value="TreeGrafter"/>
</dbReference>
<keyword evidence="3 7" id="KW-0812">Transmembrane</keyword>
<feature type="domain" description="VASt" evidence="8">
    <location>
        <begin position="266"/>
        <end position="437"/>
    </location>
</feature>
<dbReference type="HOGENOM" id="CLU_007694_1_2_1"/>
<proteinExistence type="inferred from homology"/>
<comment type="subcellular location">
    <subcellularLocation>
        <location evidence="1">Membrane</location>
        <topology evidence="1">Single-pass membrane protein</topology>
    </subcellularLocation>
</comment>
<keyword evidence="5 7" id="KW-0472">Membrane</keyword>
<organism evidence="9 10">
    <name type="scientific">Gloeophyllum trabeum (strain ATCC 11539 / FP-39264 / Madison 617)</name>
    <name type="common">Brown rot fungus</name>
    <dbReference type="NCBI Taxonomy" id="670483"/>
    <lineage>
        <taxon>Eukaryota</taxon>
        <taxon>Fungi</taxon>
        <taxon>Dikarya</taxon>
        <taxon>Basidiomycota</taxon>
        <taxon>Agaricomycotina</taxon>
        <taxon>Agaricomycetes</taxon>
        <taxon>Gloeophyllales</taxon>
        <taxon>Gloeophyllaceae</taxon>
        <taxon>Gloeophyllum</taxon>
    </lineage>
</organism>
<dbReference type="STRING" id="670483.S7S317"/>
<dbReference type="GO" id="GO:0032366">
    <property type="term" value="P:intracellular sterol transport"/>
    <property type="evidence" value="ECO:0007669"/>
    <property type="project" value="TreeGrafter"/>
</dbReference>
<evidence type="ECO:0000313" key="10">
    <source>
        <dbReference type="Proteomes" id="UP000030669"/>
    </source>
</evidence>
<dbReference type="EMBL" id="KB469296">
    <property type="protein sequence ID" value="EPQ60214.1"/>
    <property type="molecule type" value="Genomic_DNA"/>
</dbReference>
<dbReference type="GO" id="GO:0032541">
    <property type="term" value="C:cortical endoplasmic reticulum"/>
    <property type="evidence" value="ECO:0007669"/>
    <property type="project" value="TreeGrafter"/>
</dbReference>
<accession>S7S317</accession>
<dbReference type="OrthoDB" id="2162691at2759"/>
<evidence type="ECO:0000313" key="9">
    <source>
        <dbReference type="EMBL" id="EPQ60214.1"/>
    </source>
</evidence>
<dbReference type="CDD" id="cd13220">
    <property type="entry name" value="PH-GRAM_GRAMDC"/>
    <property type="match status" value="1"/>
</dbReference>
<evidence type="ECO:0000256" key="1">
    <source>
        <dbReference type="ARBA" id="ARBA00004167"/>
    </source>
</evidence>
<dbReference type="Proteomes" id="UP000030669">
    <property type="component" value="Unassembled WGS sequence"/>
</dbReference>
<dbReference type="GO" id="GO:0120015">
    <property type="term" value="F:sterol transfer activity"/>
    <property type="evidence" value="ECO:0007669"/>
    <property type="project" value="TreeGrafter"/>
</dbReference>
<dbReference type="InterPro" id="IPR004182">
    <property type="entry name" value="GRAM"/>
</dbReference>
<protein>
    <submittedName>
        <fullName evidence="9">GRAM-domain-containing protein</fullName>
    </submittedName>
</protein>
<evidence type="ECO:0000256" key="4">
    <source>
        <dbReference type="ARBA" id="ARBA00022989"/>
    </source>
</evidence>
<reference evidence="9 10" key="1">
    <citation type="journal article" date="2012" name="Science">
        <title>The Paleozoic origin of enzymatic lignin decomposition reconstructed from 31 fungal genomes.</title>
        <authorList>
            <person name="Floudas D."/>
            <person name="Binder M."/>
            <person name="Riley R."/>
            <person name="Barry K."/>
            <person name="Blanchette R.A."/>
            <person name="Henrissat B."/>
            <person name="Martinez A.T."/>
            <person name="Otillar R."/>
            <person name="Spatafora J.W."/>
            <person name="Yadav J.S."/>
            <person name="Aerts A."/>
            <person name="Benoit I."/>
            <person name="Boyd A."/>
            <person name="Carlson A."/>
            <person name="Copeland A."/>
            <person name="Coutinho P.M."/>
            <person name="de Vries R.P."/>
            <person name="Ferreira P."/>
            <person name="Findley K."/>
            <person name="Foster B."/>
            <person name="Gaskell J."/>
            <person name="Glotzer D."/>
            <person name="Gorecki P."/>
            <person name="Heitman J."/>
            <person name="Hesse C."/>
            <person name="Hori C."/>
            <person name="Igarashi K."/>
            <person name="Jurgens J.A."/>
            <person name="Kallen N."/>
            <person name="Kersten P."/>
            <person name="Kohler A."/>
            <person name="Kuees U."/>
            <person name="Kumar T.K.A."/>
            <person name="Kuo A."/>
            <person name="LaButti K."/>
            <person name="Larrondo L.F."/>
            <person name="Lindquist E."/>
            <person name="Ling A."/>
            <person name="Lombard V."/>
            <person name="Lucas S."/>
            <person name="Lundell T."/>
            <person name="Martin R."/>
            <person name="McLaughlin D.J."/>
            <person name="Morgenstern I."/>
            <person name="Morin E."/>
            <person name="Murat C."/>
            <person name="Nagy L.G."/>
            <person name="Nolan M."/>
            <person name="Ohm R.A."/>
            <person name="Patyshakuliyeva A."/>
            <person name="Rokas A."/>
            <person name="Ruiz-Duenas F.J."/>
            <person name="Sabat G."/>
            <person name="Salamov A."/>
            <person name="Samejima M."/>
            <person name="Schmutz J."/>
            <person name="Slot J.C."/>
            <person name="St John F."/>
            <person name="Stenlid J."/>
            <person name="Sun H."/>
            <person name="Sun S."/>
            <person name="Syed K."/>
            <person name="Tsang A."/>
            <person name="Wiebenga A."/>
            <person name="Young D."/>
            <person name="Pisabarro A."/>
            <person name="Eastwood D.C."/>
            <person name="Martin F."/>
            <person name="Cullen D."/>
            <person name="Grigoriev I.V."/>
            <person name="Hibbett D.S."/>
        </authorList>
    </citation>
    <scope>NUCLEOTIDE SEQUENCE [LARGE SCALE GENOMIC DNA]</scope>
    <source>
        <strain evidence="9 10">ATCC 11539</strain>
    </source>
</reference>
<dbReference type="GO" id="GO:0005886">
    <property type="term" value="C:plasma membrane"/>
    <property type="evidence" value="ECO:0007669"/>
    <property type="project" value="TreeGrafter"/>
</dbReference>
<dbReference type="GO" id="GO:0005739">
    <property type="term" value="C:mitochondrion"/>
    <property type="evidence" value="ECO:0007669"/>
    <property type="project" value="TreeGrafter"/>
</dbReference>
<feature type="compositionally biased region" description="Basic residues" evidence="6">
    <location>
        <begin position="33"/>
        <end position="43"/>
    </location>
</feature>
<feature type="compositionally biased region" description="Polar residues" evidence="6">
    <location>
        <begin position="461"/>
        <end position="471"/>
    </location>
</feature>
<evidence type="ECO:0000256" key="2">
    <source>
        <dbReference type="ARBA" id="ARBA00006582"/>
    </source>
</evidence>
<evidence type="ECO:0000259" key="8">
    <source>
        <dbReference type="PROSITE" id="PS51778"/>
    </source>
</evidence>